<sequence length="76" mass="8124">AVVGLISRNEESADGGNVLQLTDLCRAINLSMNVDETKEMFADISTAQTDHSLLSVDALPRGDCQEHQISLPPSGK</sequence>
<gene>
    <name evidence="1" type="ORF">chiPu_0030153</name>
</gene>
<reference evidence="1 2" key="1">
    <citation type="journal article" date="2018" name="Nat. Ecol. Evol.">
        <title>Shark genomes provide insights into elasmobranch evolution and the origin of vertebrates.</title>
        <authorList>
            <person name="Hara Y"/>
            <person name="Yamaguchi K"/>
            <person name="Onimaru K"/>
            <person name="Kadota M"/>
            <person name="Koyanagi M"/>
            <person name="Keeley SD"/>
            <person name="Tatsumi K"/>
            <person name="Tanaka K"/>
            <person name="Motone F"/>
            <person name="Kageyama Y"/>
            <person name="Nozu R"/>
            <person name="Adachi N"/>
            <person name="Nishimura O"/>
            <person name="Nakagawa R"/>
            <person name="Tanegashima C"/>
            <person name="Kiyatake I"/>
            <person name="Matsumoto R"/>
            <person name="Murakumo K"/>
            <person name="Nishida K"/>
            <person name="Terakita A"/>
            <person name="Kuratani S"/>
            <person name="Sato K"/>
            <person name="Hyodo S Kuraku.S."/>
        </authorList>
    </citation>
    <scope>NUCLEOTIDE SEQUENCE [LARGE SCALE GENOMIC DNA]</scope>
</reference>
<evidence type="ECO:0000313" key="1">
    <source>
        <dbReference type="EMBL" id="GCC46024.1"/>
    </source>
</evidence>
<evidence type="ECO:0000313" key="2">
    <source>
        <dbReference type="Proteomes" id="UP000287033"/>
    </source>
</evidence>
<dbReference type="EMBL" id="BEZZ01175788">
    <property type="protein sequence ID" value="GCC46024.1"/>
    <property type="molecule type" value="Genomic_DNA"/>
</dbReference>
<comment type="caution">
    <text evidence="1">The sequence shown here is derived from an EMBL/GenBank/DDBJ whole genome shotgun (WGS) entry which is preliminary data.</text>
</comment>
<organism evidence="1 2">
    <name type="scientific">Chiloscyllium punctatum</name>
    <name type="common">Brownbanded bambooshark</name>
    <name type="synonym">Hemiscyllium punctatum</name>
    <dbReference type="NCBI Taxonomy" id="137246"/>
    <lineage>
        <taxon>Eukaryota</taxon>
        <taxon>Metazoa</taxon>
        <taxon>Chordata</taxon>
        <taxon>Craniata</taxon>
        <taxon>Vertebrata</taxon>
        <taxon>Chondrichthyes</taxon>
        <taxon>Elasmobranchii</taxon>
        <taxon>Galeomorphii</taxon>
        <taxon>Galeoidea</taxon>
        <taxon>Orectolobiformes</taxon>
        <taxon>Hemiscylliidae</taxon>
        <taxon>Chiloscyllium</taxon>
    </lineage>
</organism>
<dbReference type="AlphaFoldDB" id="A0A401TTP7"/>
<accession>A0A401TTP7</accession>
<protein>
    <submittedName>
        <fullName evidence="1">Uncharacterized protein</fullName>
    </submittedName>
</protein>
<keyword evidence="2" id="KW-1185">Reference proteome</keyword>
<dbReference type="OrthoDB" id="10037236at2759"/>
<name>A0A401TTP7_CHIPU</name>
<dbReference type="Proteomes" id="UP000287033">
    <property type="component" value="Unassembled WGS sequence"/>
</dbReference>
<proteinExistence type="predicted"/>
<feature type="non-terminal residue" evidence="1">
    <location>
        <position position="1"/>
    </location>
</feature>